<dbReference type="EC" id="3.6.3.17" evidence="6"/>
<protein>
    <submittedName>
        <fullName evidence="6">Galactose/methyl galactoside import ATP-binding protein MglA</fullName>
        <ecNumber evidence="6">3.6.3.17</ecNumber>
    </submittedName>
</protein>
<dbReference type="GO" id="GO:0005524">
    <property type="term" value="F:ATP binding"/>
    <property type="evidence" value="ECO:0007669"/>
    <property type="project" value="UniProtKB-KW"/>
</dbReference>
<dbReference type="SUPFAM" id="SSF52540">
    <property type="entry name" value="P-loop containing nucleoside triphosphate hydrolases"/>
    <property type="match status" value="1"/>
</dbReference>
<dbReference type="PANTHER" id="PTHR43790">
    <property type="entry name" value="CARBOHYDRATE TRANSPORT ATP-BINDING PROTEIN MG119-RELATED"/>
    <property type="match status" value="1"/>
</dbReference>
<dbReference type="PROSITE" id="PS00211">
    <property type="entry name" value="ABC_TRANSPORTER_1"/>
    <property type="match status" value="1"/>
</dbReference>
<organism evidence="6">
    <name type="scientific">bioreactor metagenome</name>
    <dbReference type="NCBI Taxonomy" id="1076179"/>
    <lineage>
        <taxon>unclassified sequences</taxon>
        <taxon>metagenomes</taxon>
        <taxon>ecological metagenomes</taxon>
    </lineage>
</organism>
<dbReference type="Gene3D" id="3.40.50.300">
    <property type="entry name" value="P-loop containing nucleotide triphosphate hydrolases"/>
    <property type="match status" value="1"/>
</dbReference>
<keyword evidence="3" id="KW-0547">Nucleotide-binding</keyword>
<comment type="caution">
    <text evidence="6">The sequence shown here is derived from an EMBL/GenBank/DDBJ whole genome shotgun (WGS) entry which is preliminary data.</text>
</comment>
<keyword evidence="2" id="KW-0677">Repeat</keyword>
<proteinExistence type="predicted"/>
<evidence type="ECO:0000259" key="5">
    <source>
        <dbReference type="PROSITE" id="PS50893"/>
    </source>
</evidence>
<gene>
    <name evidence="6" type="primary">mglA_45</name>
    <name evidence="6" type="ORF">SDC9_99678</name>
</gene>
<dbReference type="GO" id="GO:0016887">
    <property type="term" value="F:ATP hydrolysis activity"/>
    <property type="evidence" value="ECO:0007669"/>
    <property type="project" value="InterPro"/>
</dbReference>
<evidence type="ECO:0000256" key="3">
    <source>
        <dbReference type="ARBA" id="ARBA00022741"/>
    </source>
</evidence>
<evidence type="ECO:0000256" key="4">
    <source>
        <dbReference type="ARBA" id="ARBA00022840"/>
    </source>
</evidence>
<feature type="domain" description="ABC transporter" evidence="5">
    <location>
        <begin position="1"/>
        <end position="213"/>
    </location>
</feature>
<evidence type="ECO:0000256" key="2">
    <source>
        <dbReference type="ARBA" id="ARBA00022737"/>
    </source>
</evidence>
<reference evidence="6" key="1">
    <citation type="submission" date="2019-08" db="EMBL/GenBank/DDBJ databases">
        <authorList>
            <person name="Kucharzyk K."/>
            <person name="Murdoch R.W."/>
            <person name="Higgins S."/>
            <person name="Loffler F."/>
        </authorList>
    </citation>
    <scope>NUCLEOTIDE SEQUENCE</scope>
</reference>
<dbReference type="CDD" id="cd03215">
    <property type="entry name" value="ABC_Carb_Monos_II"/>
    <property type="match status" value="1"/>
</dbReference>
<dbReference type="InterPro" id="IPR050107">
    <property type="entry name" value="ABC_carbohydrate_import_ATPase"/>
</dbReference>
<dbReference type="PANTHER" id="PTHR43790:SF9">
    <property type="entry name" value="GALACTOFURANOSE TRANSPORTER ATP-BINDING PROTEIN YTFR"/>
    <property type="match status" value="1"/>
</dbReference>
<sequence>MAGIAGSGQKELCETIAGLQKADGGSIVFDEREILGQTPRSIIRMGIAMSFIPEDRLGMGLVANMNITDNVLLKVYQSKNGILIDRQTGKVMADDIIRKFKISTPGANHQVKKLSGGNIQKVLLGREIELNPRLLITAYPVRGLDIASSYNIYDILNEQKGKGVGILFIGEDLDVLLSLCDRLMIIHDGEIMGIFDPKTITKEEVGLMMLGERLEKTGGVSNV</sequence>
<keyword evidence="4 6" id="KW-0067">ATP-binding</keyword>
<dbReference type="AlphaFoldDB" id="A0A645ATN2"/>
<dbReference type="Pfam" id="PF00005">
    <property type="entry name" value="ABC_tran"/>
    <property type="match status" value="1"/>
</dbReference>
<accession>A0A645ATN2</accession>
<dbReference type="InterPro" id="IPR027417">
    <property type="entry name" value="P-loop_NTPase"/>
</dbReference>
<evidence type="ECO:0000256" key="1">
    <source>
        <dbReference type="ARBA" id="ARBA00022448"/>
    </source>
</evidence>
<dbReference type="PROSITE" id="PS50893">
    <property type="entry name" value="ABC_TRANSPORTER_2"/>
    <property type="match status" value="1"/>
</dbReference>
<dbReference type="EMBL" id="VSSQ01014087">
    <property type="protein sequence ID" value="MPM52914.1"/>
    <property type="molecule type" value="Genomic_DNA"/>
</dbReference>
<name>A0A645ATN2_9ZZZZ</name>
<keyword evidence="1" id="KW-0813">Transport</keyword>
<keyword evidence="6" id="KW-0378">Hydrolase</keyword>
<dbReference type="InterPro" id="IPR017871">
    <property type="entry name" value="ABC_transporter-like_CS"/>
</dbReference>
<dbReference type="InterPro" id="IPR003439">
    <property type="entry name" value="ABC_transporter-like_ATP-bd"/>
</dbReference>
<evidence type="ECO:0000313" key="6">
    <source>
        <dbReference type="EMBL" id="MPM52914.1"/>
    </source>
</evidence>